<keyword evidence="8 12" id="KW-0798">TonB box</keyword>
<dbReference type="AlphaFoldDB" id="A0A975D4E8"/>
<evidence type="ECO:0000256" key="3">
    <source>
        <dbReference type="ARBA" id="ARBA00022452"/>
    </source>
</evidence>
<keyword evidence="5 11" id="KW-0812">Transmembrane</keyword>
<evidence type="ECO:0000256" key="4">
    <source>
        <dbReference type="ARBA" id="ARBA00022496"/>
    </source>
</evidence>
<gene>
    <name evidence="16" type="ORF">HRJ34_03615</name>
</gene>
<evidence type="ECO:0000256" key="2">
    <source>
        <dbReference type="ARBA" id="ARBA00022448"/>
    </source>
</evidence>
<dbReference type="GO" id="GO:0009279">
    <property type="term" value="C:cell outer membrane"/>
    <property type="evidence" value="ECO:0007669"/>
    <property type="project" value="UniProtKB-SubCell"/>
</dbReference>
<keyword evidence="16" id="KW-0675">Receptor</keyword>
<proteinExistence type="inferred from homology"/>
<dbReference type="Pfam" id="PF07715">
    <property type="entry name" value="Plug"/>
    <property type="match status" value="1"/>
</dbReference>
<dbReference type="RefSeq" id="WP_208633369.1">
    <property type="nucleotide sequence ID" value="NZ_CP059319.1"/>
</dbReference>
<evidence type="ECO:0000256" key="7">
    <source>
        <dbReference type="ARBA" id="ARBA00023065"/>
    </source>
</evidence>
<reference evidence="16" key="1">
    <citation type="submission" date="2020-07" db="EMBL/GenBank/DDBJ databases">
        <authorList>
            <person name="Camacho E."/>
        </authorList>
    </citation>
    <scope>NUCLEOTIDE SEQUENCE</scope>
    <source>
        <strain evidence="16">MPO218</strain>
    </source>
</reference>
<evidence type="ECO:0000313" key="17">
    <source>
        <dbReference type="Proteomes" id="UP000664914"/>
    </source>
</evidence>
<feature type="domain" description="TonB-dependent receptor plug" evidence="15">
    <location>
        <begin position="50"/>
        <end position="161"/>
    </location>
</feature>
<dbReference type="PANTHER" id="PTHR32552:SF81">
    <property type="entry name" value="TONB-DEPENDENT OUTER MEMBRANE RECEPTOR"/>
    <property type="match status" value="1"/>
</dbReference>
<keyword evidence="13" id="KW-0732">Signal</keyword>
<sequence length="788" mass="85025">MRAYRKALFLTICSLPAMAAAQTAATPPDEGSFTGVEEIVVTAQKRAENLQDVPIAVSAYSSAALEQKGATNLASLFQTPPPGVVMQPFAGSQSLLIVDTRGVTNADPGQATTELGTAVYIDDVYLGRGQGLGTELADPERVEVLRGPQGTLFGRNAEGGAIRIVTKKPTGEFGGTAKATVGNYDQRRYEAHLNLPAIAGFAIKLDYLNSRHDGYTKNGPRDPKLARQADFAAYDAEGYRASVRWQPVDTVTIDYAYDHSKTRDTRDYNVLVQPPFGFQPNGPLTPLATFRGARPLTDSIHSRTDDSWIPMYNAPFDVKTLGHSLQAEWEISGSLKLRSISAYRKTREIGAGQLGGAFTLSSLGPAGQPIQALVPGLGTGTLGLPASVTRVYGISGVVAYNDVAQKQKSQEFQLIGSTDQLEYVVGAYYFNEKVRDIRQSFLSIIYTDPTFRNAIATNPFTVGSATSGLTSQRAESTSYAAFAQATWTPAFAGDRLHLTAGLRYTSDKKTFLRTINGGAPVNIVGTPFREKRVDPAFTIAYDLADNIHGYARYAQAYRAGGVSVRSPGFKPFGAEVNKSYEIGVKSDLLDRRLRVNAALFENRIHNRQITAQLDPTGNPAITDTLNAPGVTRIRGGELEIVAVPTGGLQTSLSYGYLQGHRPPSYQTIDPNAELRIQSLPKHSVTTALDWALPEMAFGQIVFHVDYAMASKTPGTGRVAYGAYAFDIDRDVANARMTLQNISVGPARLRIAAFVKNLFDTAYPVFTAPGANAILSPPRTYGLELGASF</sequence>
<dbReference type="Gene3D" id="2.40.170.20">
    <property type="entry name" value="TonB-dependent receptor, beta-barrel domain"/>
    <property type="match status" value="2"/>
</dbReference>
<evidence type="ECO:0000256" key="9">
    <source>
        <dbReference type="ARBA" id="ARBA00023136"/>
    </source>
</evidence>
<dbReference type="InterPro" id="IPR000531">
    <property type="entry name" value="Beta-barrel_TonB"/>
</dbReference>
<feature type="chain" id="PRO_5036810732" evidence="13">
    <location>
        <begin position="20"/>
        <end position="788"/>
    </location>
</feature>
<keyword evidence="3 11" id="KW-1134">Transmembrane beta strand</keyword>
<evidence type="ECO:0000256" key="5">
    <source>
        <dbReference type="ARBA" id="ARBA00022692"/>
    </source>
</evidence>
<evidence type="ECO:0000313" key="16">
    <source>
        <dbReference type="EMBL" id="QTH22623.1"/>
    </source>
</evidence>
<dbReference type="InterPro" id="IPR012910">
    <property type="entry name" value="Plug_dom"/>
</dbReference>
<feature type="domain" description="TonB-dependent receptor-like beta-barrel" evidence="14">
    <location>
        <begin position="262"/>
        <end position="757"/>
    </location>
</feature>
<keyword evidence="2 11" id="KW-0813">Transport</keyword>
<comment type="subcellular location">
    <subcellularLocation>
        <location evidence="1 11">Cell outer membrane</location>
        <topology evidence="1 11">Multi-pass membrane protein</topology>
    </subcellularLocation>
</comment>
<dbReference type="PANTHER" id="PTHR32552">
    <property type="entry name" value="FERRICHROME IRON RECEPTOR-RELATED"/>
    <property type="match status" value="1"/>
</dbReference>
<dbReference type="Pfam" id="PF00593">
    <property type="entry name" value="TonB_dep_Rec_b-barrel"/>
    <property type="match status" value="1"/>
</dbReference>
<evidence type="ECO:0000256" key="11">
    <source>
        <dbReference type="PROSITE-ProRule" id="PRU01360"/>
    </source>
</evidence>
<dbReference type="Proteomes" id="UP000664914">
    <property type="component" value="Chromosome"/>
</dbReference>
<dbReference type="GO" id="GO:0006826">
    <property type="term" value="P:iron ion transport"/>
    <property type="evidence" value="ECO:0007669"/>
    <property type="project" value="UniProtKB-KW"/>
</dbReference>
<evidence type="ECO:0000259" key="15">
    <source>
        <dbReference type="Pfam" id="PF07715"/>
    </source>
</evidence>
<comment type="similarity">
    <text evidence="11 12">Belongs to the TonB-dependent receptor family.</text>
</comment>
<evidence type="ECO:0000256" key="12">
    <source>
        <dbReference type="RuleBase" id="RU003357"/>
    </source>
</evidence>
<dbReference type="PROSITE" id="PS52016">
    <property type="entry name" value="TONB_DEPENDENT_REC_3"/>
    <property type="match status" value="1"/>
</dbReference>
<reference evidence="16" key="2">
    <citation type="submission" date="2021-04" db="EMBL/GenBank/DDBJ databases">
        <title>Isolation and genomic analysis of the ibuprofen-degrading bacterium Sphingomonas strain MPO218.</title>
        <authorList>
            <person name="Aulestia M."/>
            <person name="Flores A."/>
            <person name="Mangas E.L."/>
            <person name="Perez-Pulido A.J."/>
            <person name="Santero E."/>
            <person name="Camacho E.M."/>
        </authorList>
    </citation>
    <scope>NUCLEOTIDE SEQUENCE</scope>
    <source>
        <strain evidence="16">MPO218</strain>
    </source>
</reference>
<dbReference type="InterPro" id="IPR039426">
    <property type="entry name" value="TonB-dep_rcpt-like"/>
</dbReference>
<evidence type="ECO:0000256" key="6">
    <source>
        <dbReference type="ARBA" id="ARBA00023004"/>
    </source>
</evidence>
<keyword evidence="6" id="KW-0408">Iron</keyword>
<evidence type="ECO:0000256" key="8">
    <source>
        <dbReference type="ARBA" id="ARBA00023077"/>
    </source>
</evidence>
<keyword evidence="10 11" id="KW-0998">Cell outer membrane</keyword>
<evidence type="ECO:0000259" key="14">
    <source>
        <dbReference type="Pfam" id="PF00593"/>
    </source>
</evidence>
<keyword evidence="7" id="KW-0406">Ion transport</keyword>
<dbReference type="EMBL" id="CP059319">
    <property type="protein sequence ID" value="QTH22623.1"/>
    <property type="molecule type" value="Genomic_DNA"/>
</dbReference>
<name>A0A975D4E8_9SPHN</name>
<keyword evidence="9 11" id="KW-0472">Membrane</keyword>
<protein>
    <submittedName>
        <fullName evidence="16">TonB-dependent receptor</fullName>
    </submittedName>
</protein>
<evidence type="ECO:0000256" key="1">
    <source>
        <dbReference type="ARBA" id="ARBA00004571"/>
    </source>
</evidence>
<evidence type="ECO:0000256" key="10">
    <source>
        <dbReference type="ARBA" id="ARBA00023237"/>
    </source>
</evidence>
<dbReference type="SUPFAM" id="SSF56935">
    <property type="entry name" value="Porins"/>
    <property type="match status" value="1"/>
</dbReference>
<feature type="signal peptide" evidence="13">
    <location>
        <begin position="1"/>
        <end position="19"/>
    </location>
</feature>
<keyword evidence="4" id="KW-0410">Iron transport</keyword>
<evidence type="ECO:0000256" key="13">
    <source>
        <dbReference type="SAM" id="SignalP"/>
    </source>
</evidence>
<dbReference type="InterPro" id="IPR036942">
    <property type="entry name" value="Beta-barrel_TonB_sf"/>
</dbReference>
<organism evidence="16 17">
    <name type="scientific">Rhizorhabdus wittichii</name>
    <dbReference type="NCBI Taxonomy" id="160791"/>
    <lineage>
        <taxon>Bacteria</taxon>
        <taxon>Pseudomonadati</taxon>
        <taxon>Pseudomonadota</taxon>
        <taxon>Alphaproteobacteria</taxon>
        <taxon>Sphingomonadales</taxon>
        <taxon>Sphingomonadaceae</taxon>
        <taxon>Rhizorhabdus</taxon>
    </lineage>
</organism>
<accession>A0A975D4E8</accession>